<protein>
    <submittedName>
        <fullName evidence="2">Uncharacterized protein</fullName>
    </submittedName>
</protein>
<name>A0A0W8FEN0_9ZZZZ</name>
<organism evidence="2">
    <name type="scientific">hydrocarbon metagenome</name>
    <dbReference type="NCBI Taxonomy" id="938273"/>
    <lineage>
        <taxon>unclassified sequences</taxon>
        <taxon>metagenomes</taxon>
        <taxon>ecological metagenomes</taxon>
    </lineage>
</organism>
<accession>A0A0W8FEN0</accession>
<proteinExistence type="predicted"/>
<comment type="caution">
    <text evidence="2">The sequence shown here is derived from an EMBL/GenBank/DDBJ whole genome shotgun (WGS) entry which is preliminary data.</text>
</comment>
<evidence type="ECO:0000256" key="1">
    <source>
        <dbReference type="SAM" id="MobiDB-lite"/>
    </source>
</evidence>
<dbReference type="AlphaFoldDB" id="A0A0W8FEN0"/>
<reference evidence="2" key="1">
    <citation type="journal article" date="2015" name="Proc. Natl. Acad. Sci. U.S.A.">
        <title>Networks of energetic and metabolic interactions define dynamics in microbial communities.</title>
        <authorList>
            <person name="Embree M."/>
            <person name="Liu J.K."/>
            <person name="Al-Bassam M.M."/>
            <person name="Zengler K."/>
        </authorList>
    </citation>
    <scope>NUCLEOTIDE SEQUENCE</scope>
</reference>
<gene>
    <name evidence="2" type="ORF">ASZ90_010919</name>
</gene>
<sequence>MRVGIPGPETGSSHADRALSAQSDKNSGDIRKRPADRRCTRVRGVKGIFPS</sequence>
<feature type="region of interest" description="Disordered" evidence="1">
    <location>
        <begin position="1"/>
        <end position="51"/>
    </location>
</feature>
<dbReference type="EMBL" id="LNQE01001298">
    <property type="protein sequence ID" value="KUG19350.1"/>
    <property type="molecule type" value="Genomic_DNA"/>
</dbReference>
<evidence type="ECO:0000313" key="2">
    <source>
        <dbReference type="EMBL" id="KUG19350.1"/>
    </source>
</evidence>
<feature type="compositionally biased region" description="Basic and acidic residues" evidence="1">
    <location>
        <begin position="26"/>
        <end position="39"/>
    </location>
</feature>